<sequence length="144" mass="16773">MELDLLKKSWKKLNFETGEDAVPDFSIIRKKESVLALNTARKLFVFSMLEFALWGVLGIVLQVYFQKDIPESFLQFKPLIILEKINYLVLAVFIAAFLWSYNTIKTNIGVREMLSRILQSKQLVTYYVNYNIIVFGLTFLTSFV</sequence>
<reference evidence="2 3" key="1">
    <citation type="submission" date="2023-01" db="EMBL/GenBank/DDBJ databases">
        <title>Complete genome sequence of Muricauda aquimarina strain IFOP_LL357.</title>
        <authorList>
            <person name="Gajardo G."/>
            <person name="Ueki S."/>
            <person name="Maruyama F."/>
        </authorList>
    </citation>
    <scope>NUCLEOTIDE SEQUENCE [LARGE SCALE GENOMIC DNA]</scope>
    <source>
        <strain evidence="2 3">IFOP_LL357</strain>
    </source>
</reference>
<keyword evidence="3" id="KW-1185">Reference proteome</keyword>
<dbReference type="Proteomes" id="UP001330184">
    <property type="component" value="Chromosome"/>
</dbReference>
<name>A0AA48KPM5_9FLAO</name>
<dbReference type="EMBL" id="AP027268">
    <property type="protein sequence ID" value="BDW94023.1"/>
    <property type="molecule type" value="Genomic_DNA"/>
</dbReference>
<feature type="transmembrane region" description="Helical" evidence="1">
    <location>
        <begin position="43"/>
        <end position="65"/>
    </location>
</feature>
<evidence type="ECO:0000313" key="3">
    <source>
        <dbReference type="Proteomes" id="UP001330184"/>
    </source>
</evidence>
<feature type="transmembrane region" description="Helical" evidence="1">
    <location>
        <begin position="124"/>
        <end position="143"/>
    </location>
</feature>
<feature type="transmembrane region" description="Helical" evidence="1">
    <location>
        <begin position="85"/>
        <end position="104"/>
    </location>
</feature>
<dbReference type="AlphaFoldDB" id="A0AA48KPM5"/>
<evidence type="ECO:0000256" key="1">
    <source>
        <dbReference type="SAM" id="Phobius"/>
    </source>
</evidence>
<proteinExistence type="predicted"/>
<keyword evidence="1" id="KW-1133">Transmembrane helix</keyword>
<evidence type="ECO:0000313" key="2">
    <source>
        <dbReference type="EMBL" id="BDW94023.1"/>
    </source>
</evidence>
<protein>
    <submittedName>
        <fullName evidence="2">Uncharacterized protein</fullName>
    </submittedName>
</protein>
<gene>
    <name evidence="2" type="ORF">MACH07_28550</name>
</gene>
<keyword evidence="1" id="KW-0472">Membrane</keyword>
<accession>A0AA48KPM5</accession>
<organism evidence="2 3">
    <name type="scientific">Flagellimonas marinaquae</name>
    <dbReference type="NCBI Taxonomy" id="254955"/>
    <lineage>
        <taxon>Bacteria</taxon>
        <taxon>Pseudomonadati</taxon>
        <taxon>Bacteroidota</taxon>
        <taxon>Flavobacteriia</taxon>
        <taxon>Flavobacteriales</taxon>
        <taxon>Flavobacteriaceae</taxon>
        <taxon>Flagellimonas</taxon>
    </lineage>
</organism>
<keyword evidence="1" id="KW-0812">Transmembrane</keyword>
<dbReference type="RefSeq" id="WP_338195046.1">
    <property type="nucleotide sequence ID" value="NZ_AP027268.1"/>
</dbReference>